<dbReference type="PROSITE" id="PS00344">
    <property type="entry name" value="GATA_ZN_FINGER_1"/>
    <property type="match status" value="1"/>
</dbReference>
<feature type="domain" description="GATA-type" evidence="19">
    <location>
        <begin position="1916"/>
        <end position="1946"/>
    </location>
</feature>
<reference evidence="20" key="1">
    <citation type="submission" date="2021-02" db="EMBL/GenBank/DDBJ databases">
        <authorList>
            <person name="Bekaert M."/>
        </authorList>
    </citation>
    <scope>NUCLEOTIDE SEQUENCE</scope>
    <source>
        <strain evidence="20">IoA-00</strain>
    </source>
</reference>
<feature type="disulfide bond" evidence="14">
    <location>
        <begin position="72"/>
        <end position="81"/>
    </location>
</feature>
<feature type="compositionally biased region" description="Low complexity" evidence="16">
    <location>
        <begin position="2141"/>
        <end position="2164"/>
    </location>
</feature>
<feature type="compositionally biased region" description="Polar residues" evidence="16">
    <location>
        <begin position="1962"/>
        <end position="1971"/>
    </location>
</feature>
<dbReference type="InterPro" id="IPR001791">
    <property type="entry name" value="Laminin_G"/>
</dbReference>
<evidence type="ECO:0000256" key="1">
    <source>
        <dbReference type="ARBA" id="ARBA00004123"/>
    </source>
</evidence>
<dbReference type="InterPro" id="IPR013088">
    <property type="entry name" value="Znf_NHR/GATA"/>
</dbReference>
<dbReference type="SMART" id="SM00181">
    <property type="entry name" value="EGF"/>
    <property type="match status" value="14"/>
</dbReference>
<feature type="domain" description="GATA-type" evidence="19">
    <location>
        <begin position="2000"/>
        <end position="2047"/>
    </location>
</feature>
<feature type="domain" description="Laminin G" evidence="17">
    <location>
        <begin position="759"/>
        <end position="940"/>
    </location>
</feature>
<dbReference type="FunFam" id="2.10.25.10:FF:000143">
    <property type="entry name" value="Protein crumbs 1"/>
    <property type="match status" value="1"/>
</dbReference>
<feature type="domain" description="EGF-like" evidence="18">
    <location>
        <begin position="1521"/>
        <end position="1557"/>
    </location>
</feature>
<dbReference type="Pfam" id="PF00054">
    <property type="entry name" value="Laminin_G_1"/>
    <property type="match status" value="1"/>
</dbReference>
<dbReference type="SUPFAM" id="SSF57196">
    <property type="entry name" value="EGF/Laminin"/>
    <property type="match status" value="8"/>
</dbReference>
<feature type="domain" description="EGF-like" evidence="18">
    <location>
        <begin position="975"/>
        <end position="1012"/>
    </location>
</feature>
<dbReference type="Pfam" id="PF00320">
    <property type="entry name" value="GATA"/>
    <property type="match status" value="1"/>
</dbReference>
<evidence type="ECO:0000256" key="13">
    <source>
        <dbReference type="ARBA" id="ARBA00023242"/>
    </source>
</evidence>
<evidence type="ECO:0000256" key="10">
    <source>
        <dbReference type="ARBA" id="ARBA00023157"/>
    </source>
</evidence>
<dbReference type="CDD" id="cd00054">
    <property type="entry name" value="EGF_CA"/>
    <property type="match status" value="9"/>
</dbReference>
<dbReference type="EMBL" id="HG994586">
    <property type="protein sequence ID" value="CAF2992140.1"/>
    <property type="molecule type" value="Genomic_DNA"/>
</dbReference>
<evidence type="ECO:0000313" key="21">
    <source>
        <dbReference type="Proteomes" id="UP000675881"/>
    </source>
</evidence>
<dbReference type="PROSITE" id="PS00010">
    <property type="entry name" value="ASX_HYDROXYL"/>
    <property type="match status" value="4"/>
</dbReference>
<comment type="caution">
    <text evidence="14">Lacks conserved residue(s) required for the propagation of feature annotation.</text>
</comment>
<feature type="disulfide bond" evidence="14">
    <location>
        <begin position="1242"/>
        <end position="1251"/>
    </location>
</feature>
<dbReference type="GO" id="GO:0006355">
    <property type="term" value="P:regulation of DNA-templated transcription"/>
    <property type="evidence" value="ECO:0007669"/>
    <property type="project" value="InterPro"/>
</dbReference>
<feature type="domain" description="Laminin G" evidence="17">
    <location>
        <begin position="1564"/>
        <end position="1743"/>
    </location>
</feature>
<keyword evidence="12" id="KW-0325">Glycoprotein</keyword>
<feature type="domain" description="EGF-like" evidence="18">
    <location>
        <begin position="240"/>
        <end position="277"/>
    </location>
</feature>
<dbReference type="CDD" id="cd00202">
    <property type="entry name" value="ZnF_GATA"/>
    <property type="match status" value="1"/>
</dbReference>
<keyword evidence="11" id="KW-0804">Transcription</keyword>
<comment type="subcellular location">
    <subcellularLocation>
        <location evidence="1">Nucleus</location>
    </subcellularLocation>
</comment>
<keyword evidence="3" id="KW-0479">Metal-binding</keyword>
<dbReference type="InterPro" id="IPR000742">
    <property type="entry name" value="EGF"/>
</dbReference>
<feature type="domain" description="EGF-like" evidence="18">
    <location>
        <begin position="1479"/>
        <end position="1520"/>
    </location>
</feature>
<feature type="compositionally biased region" description="Basic residues" evidence="16">
    <location>
        <begin position="2109"/>
        <end position="2118"/>
    </location>
</feature>
<dbReference type="Proteomes" id="UP000675881">
    <property type="component" value="Chromosome 7"/>
</dbReference>
<dbReference type="PANTHER" id="PTHR12916:SF4">
    <property type="entry name" value="UNINFLATABLE, ISOFORM C"/>
    <property type="match status" value="1"/>
</dbReference>
<feature type="domain" description="EGF-like" evidence="18">
    <location>
        <begin position="84"/>
        <end position="120"/>
    </location>
</feature>
<dbReference type="GO" id="GO:0048513">
    <property type="term" value="P:animal organ development"/>
    <property type="evidence" value="ECO:0007669"/>
    <property type="project" value="UniProtKB-ARBA"/>
</dbReference>
<dbReference type="PROSITE" id="PS50026">
    <property type="entry name" value="EGF_3"/>
    <property type="match status" value="14"/>
</dbReference>
<evidence type="ECO:0000256" key="14">
    <source>
        <dbReference type="PROSITE-ProRule" id="PRU00076"/>
    </source>
</evidence>
<dbReference type="PANTHER" id="PTHR12916">
    <property type="entry name" value="CYTOCHROME C OXIDASE POLYPEPTIDE VIC-2"/>
    <property type="match status" value="1"/>
</dbReference>
<feature type="domain" description="EGF-like" evidence="18">
    <location>
        <begin position="1254"/>
        <end position="1293"/>
    </location>
</feature>
<keyword evidence="21" id="KW-1185">Reference proteome</keyword>
<dbReference type="PROSITE" id="PS50025">
    <property type="entry name" value="LAM_G_DOMAIN"/>
    <property type="match status" value="4"/>
</dbReference>
<name>A0A7R8D1K3_LEPSM</name>
<feature type="compositionally biased region" description="Low complexity" evidence="16">
    <location>
        <begin position="1790"/>
        <end position="1815"/>
    </location>
</feature>
<evidence type="ECO:0000256" key="3">
    <source>
        <dbReference type="ARBA" id="ARBA00022723"/>
    </source>
</evidence>
<feature type="domain" description="EGF-like" evidence="18">
    <location>
        <begin position="1216"/>
        <end position="1252"/>
    </location>
</feature>
<feature type="disulfide bond" evidence="14">
    <location>
        <begin position="308"/>
        <end position="317"/>
    </location>
</feature>
<feature type="region of interest" description="Disordered" evidence="16">
    <location>
        <begin position="621"/>
        <end position="678"/>
    </location>
</feature>
<feature type="compositionally biased region" description="Polar residues" evidence="16">
    <location>
        <begin position="1762"/>
        <end position="1774"/>
    </location>
</feature>
<protein>
    <submittedName>
        <fullName evidence="20">EYS</fullName>
    </submittedName>
</protein>
<dbReference type="GO" id="GO:0008270">
    <property type="term" value="F:zinc ion binding"/>
    <property type="evidence" value="ECO:0007669"/>
    <property type="project" value="UniProtKB-KW"/>
</dbReference>
<dbReference type="Gene3D" id="2.60.120.200">
    <property type="match status" value="4"/>
</dbReference>
<dbReference type="InterPro" id="IPR000679">
    <property type="entry name" value="Znf_GATA"/>
</dbReference>
<evidence type="ECO:0000256" key="6">
    <source>
        <dbReference type="ARBA" id="ARBA00022771"/>
    </source>
</evidence>
<dbReference type="GO" id="GO:0005509">
    <property type="term" value="F:calcium ion binding"/>
    <property type="evidence" value="ECO:0007669"/>
    <property type="project" value="InterPro"/>
</dbReference>
<dbReference type="PROSITE" id="PS01186">
    <property type="entry name" value="EGF_2"/>
    <property type="match status" value="7"/>
</dbReference>
<dbReference type="PROSITE" id="PS00022">
    <property type="entry name" value="EGF_1"/>
    <property type="match status" value="13"/>
</dbReference>
<keyword evidence="10 14" id="KW-1015">Disulfide bond</keyword>
<feature type="domain" description="Laminin G" evidence="17">
    <location>
        <begin position="1296"/>
        <end position="1488"/>
    </location>
</feature>
<dbReference type="GO" id="GO:0005112">
    <property type="term" value="F:Notch binding"/>
    <property type="evidence" value="ECO:0007669"/>
    <property type="project" value="TreeGrafter"/>
</dbReference>
<dbReference type="PROSITE" id="PS01187">
    <property type="entry name" value="EGF_CA"/>
    <property type="match status" value="2"/>
</dbReference>
<feature type="domain" description="EGF-like" evidence="18">
    <location>
        <begin position="202"/>
        <end position="238"/>
    </location>
</feature>
<evidence type="ECO:0000256" key="15">
    <source>
        <dbReference type="PROSITE-ProRule" id="PRU00094"/>
    </source>
</evidence>
<feature type="disulfide bond" evidence="14">
    <location>
        <begin position="148"/>
        <end position="157"/>
    </location>
</feature>
<feature type="compositionally biased region" description="Low complexity" evidence="16">
    <location>
        <begin position="1972"/>
        <end position="1986"/>
    </location>
</feature>
<dbReference type="SUPFAM" id="SSF57184">
    <property type="entry name" value="Growth factor receptor domain"/>
    <property type="match status" value="1"/>
</dbReference>
<dbReference type="SMART" id="SM00282">
    <property type="entry name" value="LamG"/>
    <property type="match status" value="4"/>
</dbReference>
<evidence type="ECO:0000259" key="17">
    <source>
        <dbReference type="PROSITE" id="PS50025"/>
    </source>
</evidence>
<dbReference type="Pfam" id="PF02210">
    <property type="entry name" value="Laminin_G_2"/>
    <property type="match status" value="3"/>
</dbReference>
<sequence length="2223" mass="244770">MTRRMIYQKTKYILCILGGILQVGNFQEAPTTIPIQMNDPVPPLNPCKSNPCQNGICSIDYENSTRNYHCYCEDGYTGANCETDWNECWSNPCKNSGLCIDQVADYNCTCPPGYRGKVCEVNIDECLSDPCLNNGTCVDDVNGYFCECHNGFAGLNCETDVSICNTTAARKCANGGHCIDGLGEKHFCYCSSGWTGDECKENVDECISNPCLHEGMCMDTPGAYICSCQFGFTGIHCEIQLEPCRENPCLNDALCFMLDPETLQCYCVPDFHGPRCEYKYNDCLLPPLPKCFNGGTCLDGVDDFTCSCPGDYMGRHCECPLDNPDNCINVNESVSWVVDPSYLTTKYYTFNIETSTPESTEDTLLTTIESSKTLNSQASSEEVFPTSTMVYSITNSDGIMISPVTSLYIYEKSSSELITKSFLAGDEYVIHTTPILAGTTGVIEPTRSISVTSTTQNSNTVQVEQSTSSIGITEVSIEFDNKKYGASKEDQIVTSLTGLVEGGDDQTQDGQSEAELTTLLTTTTQSSTTTPRKEARIETLSTPFTEIEITTLYPYVTNLKEHSTTSSISTTYLLREASSTESIETTTLVIDKLETTTTTASDTRTTTLISKELATEEVDYKTTTKDDSNDSGLILPVDSTTISSSKDEETLRPEIGSTASGSAHEGDHISQETTTPTSSFITEEESMARNITYHHTITQEDGILQPFDNRSVEHFNDLICTSNVCSNGGTCLTTLSGVKCICPLQYHGVQCEEEVFIETPGFVGHSGLVHKLSKNNIVKDRNFHVQLSFRTSQEEGLILFTGEDVGYLLVSGYIKDGILTFKISCGHQIILFSDPRHRVDTGYLQRLSINITIFDTICSTSIQLNETRTMSGDQQIDSLPQIPDMLYMGLVPHKKELGNGIINVGFQGCMKHLQLNSNELNLYRDAVDGRDIVECKSAICAIQPCRNGAICAQHEDSGSWFCDCPPGFTGALCERPVCQTNPCQYGGTCLGSKTGSGFLCLCQAGRRGSLCEEEVELTQPSFRSSVGGYSSYLAYPVHTQNVLKSLEWQFHFSTPNTDQVALLFFLGQRGIHDFGSDFIALSYIKGHILMTWDLGAGPRRIFTKRPVDERYFVHAVRFGRNGRRGWLQVDNFPNITGLSPGKREFLNVTSMYYYIGGHENYNFSLLPHDFPVHRGFSGCMFDMAYRSYVTGQLTPLALPSKIGSSPIRGRNVEQCHYDICSSSPCSNGGTCIGYGASFLCECTDGRYGITCSEDTSACTTGMHKCAVSSKCTVTLKGSYECICPFGKSGKYYLIVSDPLFTGHGSYMQTHLKSAIRFNTHIHIEIRPQTLEGHIIHLGQSRNGRHQDFLSLLLVNGSVVFSFSLGGPIGGNVGNTVTIRTCCVEIDKWYSVEAGRYGRKGYLRLDGQFTTGSTESGLNTLDVDQELFLGGIPNSHMLFIDFVSKHYYEGCIRNLHINEKSYPLTSTGNHWKGWNIKDCDGTACGGELCQNGGKCSLSENIHNHRGYECGCPDNYIGEHCEQHRLCINACENDGICSIGDDEIIHCDCPLGYHGSFCSDEEEIRVPRFYGDGFISFVLSETKSIRHVTSVGLSFKTKEAHGMLLWLGQDQTSDDYLGVGLKDGMVHLVWNLGWFSRTELTVPSKVNDDKWHRVLIDRIRQELKLDVDGKIYQSRVTGSYHELNTVNVVLIGGSSEKDNVQDMTRGHYSMGFNGCMRNVTIQSSSMDKALKQKSSGIQELRSKKCSFHLALGILDRMQHSETNYDSPNSFASSSYNPAAPSGTEPPNVVLFPPHSSSAPSSPISPPSGSSPSSSSWHPPDHDRRRRSGSGYSSRFYGEGLDEEGRVMSSLSGNAASYFMDSSSTHSSSPGFNPYAAVAAAAGNVIHSPWSNYGMTGISTDFQRCSGIVPDPSPSSSSSRESRECVYCGTISTSSWTSDATGHDLCDTCTRRVYYMQIKERTSTHQRQQSSVFHSSTKGSTPSSASSRSRYPTFQNAYRRACCTNCGTSTTTLWRRNNDGEPVCNACGLYYKLHSVNRPLAMRKDGIQTRKRKQKSSALTKKSFKASEVNKKSSSSMLKMDLDAHHSVSHHHGHHSHHLPTGGQFSGLQGSAHHHHHHHHFGDKSESRESVKSEPFELSGSALHSGHQQPVHSSSSPVSLYSSHLSGLPPLTPAAGGSSGVPRHGGRRQFDPRYTGYYHHHHHNPSFYAPGIPEYPPFPKLNLQPS</sequence>
<dbReference type="InterPro" id="IPR001881">
    <property type="entry name" value="EGF-like_Ca-bd_dom"/>
</dbReference>
<dbReference type="Gene3D" id="3.30.50.10">
    <property type="entry name" value="Erythroid Transcription Factor GATA-1, subunit A"/>
    <property type="match status" value="2"/>
</dbReference>
<dbReference type="SUPFAM" id="SSF49899">
    <property type="entry name" value="Concanavalin A-like lectins/glucanases"/>
    <property type="match status" value="4"/>
</dbReference>
<dbReference type="Pfam" id="PF00008">
    <property type="entry name" value="EGF"/>
    <property type="match status" value="5"/>
</dbReference>
<dbReference type="SMART" id="SM00179">
    <property type="entry name" value="EGF_CA"/>
    <property type="match status" value="11"/>
</dbReference>
<keyword evidence="13" id="KW-0539">Nucleus</keyword>
<proteinExistence type="predicted"/>
<feature type="disulfide bond" evidence="14">
    <location>
        <begin position="1510"/>
        <end position="1519"/>
    </location>
</feature>
<feature type="domain" description="Laminin G" evidence="17">
    <location>
        <begin position="1022"/>
        <end position="1215"/>
    </location>
</feature>
<feature type="region of interest" description="Disordered" evidence="16">
    <location>
        <begin position="1958"/>
        <end position="1988"/>
    </location>
</feature>
<dbReference type="PROSITE" id="PS50114">
    <property type="entry name" value="GATA_ZN_FINGER_2"/>
    <property type="match status" value="2"/>
</dbReference>
<keyword evidence="4" id="KW-0732">Signal</keyword>
<feature type="domain" description="EGF-like" evidence="18">
    <location>
        <begin position="122"/>
        <end position="158"/>
    </location>
</feature>
<feature type="disulfide bond" evidence="14">
    <location>
        <begin position="964"/>
        <end position="973"/>
    </location>
</feature>
<evidence type="ECO:0000256" key="12">
    <source>
        <dbReference type="ARBA" id="ARBA00023180"/>
    </source>
</evidence>
<feature type="disulfide bond" evidence="14">
    <location>
        <begin position="110"/>
        <end position="119"/>
    </location>
</feature>
<evidence type="ECO:0000256" key="5">
    <source>
        <dbReference type="ARBA" id="ARBA00022737"/>
    </source>
</evidence>
<dbReference type="InterPro" id="IPR013032">
    <property type="entry name" value="EGF-like_CS"/>
</dbReference>
<dbReference type="SUPFAM" id="SSF57716">
    <property type="entry name" value="Glucocorticoid receptor-like (DNA-binding domain)"/>
    <property type="match status" value="2"/>
</dbReference>
<dbReference type="FunFam" id="2.10.25.10:FF:000118">
    <property type="entry name" value="protein delta homolog 2"/>
    <property type="match status" value="1"/>
</dbReference>
<keyword evidence="9" id="KW-0238">DNA-binding</keyword>
<evidence type="ECO:0000256" key="2">
    <source>
        <dbReference type="ARBA" id="ARBA00022536"/>
    </source>
</evidence>
<feature type="region of interest" description="Disordered" evidence="16">
    <location>
        <begin position="2039"/>
        <end position="2194"/>
    </location>
</feature>
<feature type="compositionally biased region" description="Basic residues" evidence="16">
    <location>
        <begin position="2084"/>
        <end position="2095"/>
    </location>
</feature>
<organism evidence="20 21">
    <name type="scientific">Lepeophtheirus salmonis</name>
    <name type="common">Salmon louse</name>
    <name type="synonym">Caligus salmonis</name>
    <dbReference type="NCBI Taxonomy" id="72036"/>
    <lineage>
        <taxon>Eukaryota</taxon>
        <taxon>Metazoa</taxon>
        <taxon>Ecdysozoa</taxon>
        <taxon>Arthropoda</taxon>
        <taxon>Crustacea</taxon>
        <taxon>Multicrustacea</taxon>
        <taxon>Hexanauplia</taxon>
        <taxon>Copepoda</taxon>
        <taxon>Siphonostomatoida</taxon>
        <taxon>Caligidae</taxon>
        <taxon>Lepeophtheirus</taxon>
    </lineage>
</organism>
<evidence type="ECO:0000256" key="8">
    <source>
        <dbReference type="ARBA" id="ARBA00023015"/>
    </source>
</evidence>
<keyword evidence="6 15" id="KW-0863">Zinc-finger</keyword>
<accession>A0A7R8D1K3</accession>
<keyword evidence="2 14" id="KW-0245">EGF-like domain</keyword>
<feature type="domain" description="EGF-like" evidence="18">
    <location>
        <begin position="43"/>
        <end position="82"/>
    </location>
</feature>
<dbReference type="Pfam" id="PF12661">
    <property type="entry name" value="hEGF"/>
    <property type="match status" value="2"/>
</dbReference>
<feature type="disulfide bond" evidence="14">
    <location>
        <begin position="983"/>
        <end position="1000"/>
    </location>
</feature>
<gene>
    <name evidence="20" type="ORF">LSAA_12874</name>
</gene>
<dbReference type="OrthoDB" id="2162994at2759"/>
<dbReference type="FunFam" id="3.30.50.10:FF:000032">
    <property type="entry name" value="Transcription factor GATA-3"/>
    <property type="match status" value="1"/>
</dbReference>
<dbReference type="PRINTS" id="PR00619">
    <property type="entry name" value="GATAZNFINGER"/>
</dbReference>
<dbReference type="InterPro" id="IPR000152">
    <property type="entry name" value="EGF-type_Asp/Asn_hydroxyl_site"/>
</dbReference>
<feature type="disulfide bond" evidence="14">
    <location>
        <begin position="945"/>
        <end position="962"/>
    </location>
</feature>
<feature type="disulfide bond" evidence="14">
    <location>
        <begin position="228"/>
        <end position="237"/>
    </location>
</feature>
<dbReference type="InterPro" id="IPR018097">
    <property type="entry name" value="EGF_Ca-bd_CS"/>
</dbReference>
<feature type="compositionally biased region" description="Basic and acidic residues" evidence="16">
    <location>
        <begin position="2119"/>
        <end position="2132"/>
    </location>
</feature>
<dbReference type="SMART" id="SM00401">
    <property type="entry name" value="ZnF_GATA"/>
    <property type="match status" value="2"/>
</dbReference>
<evidence type="ECO:0000256" key="7">
    <source>
        <dbReference type="ARBA" id="ARBA00022833"/>
    </source>
</evidence>
<evidence type="ECO:0000313" key="20">
    <source>
        <dbReference type="EMBL" id="CAF2992140.1"/>
    </source>
</evidence>
<feature type="disulfide bond" evidence="14">
    <location>
        <begin position="1002"/>
        <end position="1011"/>
    </location>
</feature>
<evidence type="ECO:0000256" key="16">
    <source>
        <dbReference type="SAM" id="MobiDB-lite"/>
    </source>
</evidence>
<keyword evidence="7" id="KW-0862">Zinc</keyword>
<feature type="domain" description="EGF-like" evidence="18">
    <location>
        <begin position="936"/>
        <end position="974"/>
    </location>
</feature>
<dbReference type="FunFam" id="2.10.25.10:FF:000472">
    <property type="entry name" value="Uncharacterized protein, isoform A"/>
    <property type="match status" value="2"/>
</dbReference>
<feature type="domain" description="EGF-like" evidence="18">
    <location>
        <begin position="716"/>
        <end position="752"/>
    </location>
</feature>
<feature type="disulfide bond" evidence="14">
    <location>
        <begin position="190"/>
        <end position="199"/>
    </location>
</feature>
<feature type="disulfide bond" evidence="14">
    <location>
        <begin position="742"/>
        <end position="751"/>
    </location>
</feature>
<feature type="disulfide bond" evidence="14">
    <location>
        <begin position="267"/>
        <end position="276"/>
    </location>
</feature>
<dbReference type="CDD" id="cd00110">
    <property type="entry name" value="LamG"/>
    <property type="match status" value="4"/>
</dbReference>
<evidence type="ECO:0000256" key="9">
    <source>
        <dbReference type="ARBA" id="ARBA00023125"/>
    </source>
</evidence>
<feature type="disulfide bond" evidence="14">
    <location>
        <begin position="1547"/>
        <end position="1556"/>
    </location>
</feature>
<feature type="disulfide bond" evidence="14">
    <location>
        <begin position="1525"/>
        <end position="1535"/>
    </location>
</feature>
<feature type="region of interest" description="Disordered" evidence="16">
    <location>
        <begin position="1762"/>
        <end position="1834"/>
    </location>
</feature>
<feature type="domain" description="EGF-like" evidence="18">
    <location>
        <begin position="279"/>
        <end position="318"/>
    </location>
</feature>
<dbReference type="Gene3D" id="2.10.25.10">
    <property type="entry name" value="Laminin"/>
    <property type="match status" value="12"/>
</dbReference>
<dbReference type="GO" id="GO:0007219">
    <property type="term" value="P:Notch signaling pathway"/>
    <property type="evidence" value="ECO:0007669"/>
    <property type="project" value="TreeGrafter"/>
</dbReference>
<feature type="domain" description="EGF-like" evidence="18">
    <location>
        <begin position="160"/>
        <end position="200"/>
    </location>
</feature>
<dbReference type="InterPro" id="IPR013320">
    <property type="entry name" value="ConA-like_dom_sf"/>
</dbReference>
<evidence type="ECO:0000256" key="4">
    <source>
        <dbReference type="ARBA" id="ARBA00022729"/>
    </source>
</evidence>
<evidence type="ECO:0000256" key="11">
    <source>
        <dbReference type="ARBA" id="ARBA00023163"/>
    </source>
</evidence>
<dbReference type="InterPro" id="IPR009030">
    <property type="entry name" value="Growth_fac_rcpt_cys_sf"/>
</dbReference>
<keyword evidence="8" id="KW-0805">Transcription regulation</keyword>
<keyword evidence="5" id="KW-0677">Repeat</keyword>
<evidence type="ECO:0000259" key="19">
    <source>
        <dbReference type="PROSITE" id="PS50114"/>
    </source>
</evidence>
<dbReference type="GO" id="GO:0043565">
    <property type="term" value="F:sequence-specific DNA binding"/>
    <property type="evidence" value="ECO:0007669"/>
    <property type="project" value="InterPro"/>
</dbReference>
<dbReference type="GO" id="GO:0005634">
    <property type="term" value="C:nucleus"/>
    <property type="evidence" value="ECO:0007669"/>
    <property type="project" value="UniProtKB-SubCell"/>
</dbReference>
<evidence type="ECO:0000259" key="18">
    <source>
        <dbReference type="PROSITE" id="PS50026"/>
    </source>
</evidence>
<feature type="disulfide bond" evidence="14">
    <location>
        <begin position="47"/>
        <end position="57"/>
    </location>
</feature>